<dbReference type="GO" id="GO:0005811">
    <property type="term" value="C:lipid droplet"/>
    <property type="evidence" value="ECO:0007669"/>
    <property type="project" value="TreeGrafter"/>
</dbReference>
<proteinExistence type="inferred from homology"/>
<dbReference type="GO" id="GO:0016094">
    <property type="term" value="P:polyprenol biosynthetic process"/>
    <property type="evidence" value="ECO:0007669"/>
    <property type="project" value="TreeGrafter"/>
</dbReference>
<dbReference type="NCBIfam" id="TIGR00055">
    <property type="entry name" value="uppS"/>
    <property type="match status" value="1"/>
</dbReference>
<dbReference type="FunFam" id="3.40.1180.10:FF:000005">
    <property type="entry name" value="Alkyl transferase"/>
    <property type="match status" value="1"/>
</dbReference>
<name>A0AAW0E9B2_9AGAR</name>
<evidence type="ECO:0000256" key="3">
    <source>
        <dbReference type="ARBA" id="ARBA00022842"/>
    </source>
</evidence>
<organism evidence="5 6">
    <name type="scientific">Paramarasmius palmivorus</name>
    <dbReference type="NCBI Taxonomy" id="297713"/>
    <lineage>
        <taxon>Eukaryota</taxon>
        <taxon>Fungi</taxon>
        <taxon>Dikarya</taxon>
        <taxon>Basidiomycota</taxon>
        <taxon>Agaricomycotina</taxon>
        <taxon>Agaricomycetes</taxon>
        <taxon>Agaricomycetidae</taxon>
        <taxon>Agaricales</taxon>
        <taxon>Marasmiineae</taxon>
        <taxon>Marasmiaceae</taxon>
        <taxon>Paramarasmius</taxon>
    </lineage>
</organism>
<protein>
    <recommendedName>
        <fullName evidence="4">Alkyl transferase</fullName>
        <ecNumber evidence="4">2.5.1.-</ecNumber>
    </recommendedName>
</protein>
<accession>A0AAW0E9B2</accession>
<dbReference type="Proteomes" id="UP001383192">
    <property type="component" value="Unassembled WGS sequence"/>
</dbReference>
<dbReference type="InterPro" id="IPR001441">
    <property type="entry name" value="UPP_synth-like"/>
</dbReference>
<dbReference type="PANTHER" id="PTHR10291:SF43">
    <property type="entry name" value="DEHYDRODOLICHYL DIPHOSPHATE SYNTHASE COMPLEX SUBUNIT DHDDS"/>
    <property type="match status" value="1"/>
</dbReference>
<dbReference type="PANTHER" id="PTHR10291">
    <property type="entry name" value="DEHYDRODOLICHYL DIPHOSPHATE SYNTHASE FAMILY MEMBER"/>
    <property type="match status" value="1"/>
</dbReference>
<comment type="similarity">
    <text evidence="1 4">Belongs to the UPP synthase family.</text>
</comment>
<sequence length="307" mass="35116">MLREVLLTLYSLLVFILTPFLILLSILHLNSVKDYPRRLFLKVLAAGPVPQHVAFVMDGNRRYARRLGKEVKQGHGEGYESLRRVLEICLRLNIRCVSVYAFAIDNFKRSKGEVDALMALAVNKLDELCQYGDLLSQYNVRLNVIGRTELFPPHVQEAVQRAEDLTRKNNGSILNLCMPYASRDEITAAVESCVRDAVDDHASGSPITITPEKITSRLMTTERGSPPRVDILIRTSGVTRLSDYMLWQCNEHTQIHFVDAYWPDFSLLDFVPIILQWQRAVWSGRIIPQKMHKGKRLSGRRLDLKTQ</sequence>
<comment type="caution">
    <text evidence="5">The sequence shown here is derived from an EMBL/GenBank/DDBJ whole genome shotgun (WGS) entry which is preliminary data.</text>
</comment>
<evidence type="ECO:0000256" key="4">
    <source>
        <dbReference type="RuleBase" id="RU363018"/>
    </source>
</evidence>
<dbReference type="InterPro" id="IPR036424">
    <property type="entry name" value="UPP_synth-like_sf"/>
</dbReference>
<dbReference type="EC" id="2.5.1.-" evidence="4"/>
<dbReference type="SUPFAM" id="SSF64005">
    <property type="entry name" value="Undecaprenyl diphosphate synthase"/>
    <property type="match status" value="1"/>
</dbReference>
<reference evidence="5 6" key="1">
    <citation type="submission" date="2024-01" db="EMBL/GenBank/DDBJ databases">
        <title>A draft genome for a cacao thread blight-causing isolate of Paramarasmius palmivorus.</title>
        <authorList>
            <person name="Baruah I.K."/>
            <person name="Bukari Y."/>
            <person name="Amoako-Attah I."/>
            <person name="Meinhardt L.W."/>
            <person name="Bailey B.A."/>
            <person name="Cohen S.P."/>
        </authorList>
    </citation>
    <scope>NUCLEOTIDE SEQUENCE [LARGE SCALE GENOMIC DNA]</scope>
    <source>
        <strain evidence="5 6">GH-12</strain>
    </source>
</reference>
<dbReference type="GO" id="GO:1904423">
    <property type="term" value="C:dehydrodolichyl diphosphate synthase complex"/>
    <property type="evidence" value="ECO:0007669"/>
    <property type="project" value="TreeGrafter"/>
</dbReference>
<dbReference type="AlphaFoldDB" id="A0AAW0E9B2"/>
<evidence type="ECO:0000256" key="2">
    <source>
        <dbReference type="ARBA" id="ARBA00022679"/>
    </source>
</evidence>
<dbReference type="Pfam" id="PF01255">
    <property type="entry name" value="Prenyltransf"/>
    <property type="match status" value="1"/>
</dbReference>
<keyword evidence="6" id="KW-1185">Reference proteome</keyword>
<evidence type="ECO:0000313" key="6">
    <source>
        <dbReference type="Proteomes" id="UP001383192"/>
    </source>
</evidence>
<dbReference type="GO" id="GO:0016020">
    <property type="term" value="C:membrane"/>
    <property type="evidence" value="ECO:0007669"/>
    <property type="project" value="TreeGrafter"/>
</dbReference>
<gene>
    <name evidence="5" type="primary">RER2</name>
    <name evidence="5" type="ORF">VNI00_000650</name>
</gene>
<keyword evidence="2 4" id="KW-0808">Transferase</keyword>
<dbReference type="CDD" id="cd00475">
    <property type="entry name" value="Cis_IPPS"/>
    <property type="match status" value="1"/>
</dbReference>
<keyword evidence="4" id="KW-0812">Transmembrane</keyword>
<dbReference type="HAMAP" id="MF_01139">
    <property type="entry name" value="ISPT"/>
    <property type="match status" value="1"/>
</dbReference>
<dbReference type="PROSITE" id="PS01066">
    <property type="entry name" value="UPP_SYNTHASE"/>
    <property type="match status" value="1"/>
</dbReference>
<dbReference type="GO" id="GO:0045547">
    <property type="term" value="F:ditrans,polycis-polyprenyl diphosphate synthase [(2E,6E)-farnesyl diphosphate specific] activity"/>
    <property type="evidence" value="ECO:0007669"/>
    <property type="project" value="TreeGrafter"/>
</dbReference>
<dbReference type="Gene3D" id="3.40.1180.10">
    <property type="entry name" value="Decaprenyl diphosphate synthase-like"/>
    <property type="match status" value="1"/>
</dbReference>
<dbReference type="InterPro" id="IPR018520">
    <property type="entry name" value="UPP_synth-like_CS"/>
</dbReference>
<evidence type="ECO:0000256" key="1">
    <source>
        <dbReference type="ARBA" id="ARBA00005432"/>
    </source>
</evidence>
<keyword evidence="3" id="KW-0460">Magnesium</keyword>
<keyword evidence="4" id="KW-1133">Transmembrane helix</keyword>
<dbReference type="GO" id="GO:0005783">
    <property type="term" value="C:endoplasmic reticulum"/>
    <property type="evidence" value="ECO:0007669"/>
    <property type="project" value="TreeGrafter"/>
</dbReference>
<dbReference type="EMBL" id="JAYKXP010000002">
    <property type="protein sequence ID" value="KAK7060917.1"/>
    <property type="molecule type" value="Genomic_DNA"/>
</dbReference>
<keyword evidence="4" id="KW-0472">Membrane</keyword>
<evidence type="ECO:0000313" key="5">
    <source>
        <dbReference type="EMBL" id="KAK7060917.1"/>
    </source>
</evidence>
<feature type="transmembrane region" description="Helical" evidence="4">
    <location>
        <begin position="7"/>
        <end position="27"/>
    </location>
</feature>